<evidence type="ECO:0000256" key="1">
    <source>
        <dbReference type="ARBA" id="ARBA00000085"/>
    </source>
</evidence>
<organism evidence="6 7">
    <name type="scientific">Brunnivagina elsteri CCALA 953</name>
    <dbReference type="NCBI Taxonomy" id="987040"/>
    <lineage>
        <taxon>Bacteria</taxon>
        <taxon>Bacillati</taxon>
        <taxon>Cyanobacteriota</taxon>
        <taxon>Cyanophyceae</taxon>
        <taxon>Nostocales</taxon>
        <taxon>Calotrichaceae</taxon>
        <taxon>Brunnivagina</taxon>
    </lineage>
</organism>
<dbReference type="InterPro" id="IPR004358">
    <property type="entry name" value="Sig_transdc_His_kin-like_C"/>
</dbReference>
<dbReference type="GO" id="GO:0004673">
    <property type="term" value="F:protein histidine kinase activity"/>
    <property type="evidence" value="ECO:0007669"/>
    <property type="project" value="UniProtKB-EC"/>
</dbReference>
<dbReference type="SMART" id="SM00387">
    <property type="entry name" value="HATPase_c"/>
    <property type="match status" value="1"/>
</dbReference>
<evidence type="ECO:0000256" key="3">
    <source>
        <dbReference type="ARBA" id="ARBA00022777"/>
    </source>
</evidence>
<dbReference type="InterPro" id="IPR005467">
    <property type="entry name" value="His_kinase_dom"/>
</dbReference>
<evidence type="ECO:0000259" key="5">
    <source>
        <dbReference type="PROSITE" id="PS50109"/>
    </source>
</evidence>
<protein>
    <recommendedName>
        <fullName evidence="2">histidine kinase</fullName>
        <ecNumber evidence="2">2.7.13.3</ecNumber>
    </recommendedName>
</protein>
<evidence type="ECO:0000313" key="7">
    <source>
        <dbReference type="Proteomes" id="UP000218238"/>
    </source>
</evidence>
<sequence length="108" mass="12082">MVTPSEQQNKSSPDLIPQINIRTQQINQDWVAIHIQDNGMGMTEEVASKIFDPFFTTKPIGKGTGLGMTVCYQIIVEKHCGRISCNSILGTHTEFIIQIPLKQPKNEL</sequence>
<evidence type="ECO:0000256" key="2">
    <source>
        <dbReference type="ARBA" id="ARBA00012438"/>
    </source>
</evidence>
<dbReference type="PRINTS" id="PR00344">
    <property type="entry name" value="BCTRLSENSOR"/>
</dbReference>
<gene>
    <name evidence="6" type="ORF">CK510_16390</name>
</gene>
<dbReference type="Proteomes" id="UP000218238">
    <property type="component" value="Unassembled WGS sequence"/>
</dbReference>
<dbReference type="InterPro" id="IPR036890">
    <property type="entry name" value="HATPase_C_sf"/>
</dbReference>
<keyword evidence="3" id="KW-0418">Kinase</keyword>
<accession>A0A2A2TH83</accession>
<feature type="domain" description="Histidine kinase" evidence="5">
    <location>
        <begin position="1"/>
        <end position="103"/>
    </location>
</feature>
<dbReference type="EC" id="2.7.13.3" evidence="2"/>
<comment type="catalytic activity">
    <reaction evidence="1">
        <text>ATP + protein L-histidine = ADP + protein N-phospho-L-histidine.</text>
        <dbReference type="EC" id="2.7.13.3"/>
    </reaction>
</comment>
<dbReference type="Gene3D" id="3.30.565.10">
    <property type="entry name" value="Histidine kinase-like ATPase, C-terminal domain"/>
    <property type="match status" value="1"/>
</dbReference>
<dbReference type="SUPFAM" id="SSF55874">
    <property type="entry name" value="ATPase domain of HSP90 chaperone/DNA topoisomerase II/histidine kinase"/>
    <property type="match status" value="1"/>
</dbReference>
<evidence type="ECO:0000256" key="4">
    <source>
        <dbReference type="ARBA" id="ARBA00023012"/>
    </source>
</evidence>
<dbReference type="AlphaFoldDB" id="A0A2A2TH83"/>
<dbReference type="PANTHER" id="PTHR43065:SF50">
    <property type="entry name" value="HISTIDINE KINASE"/>
    <property type="match status" value="1"/>
</dbReference>
<keyword evidence="4" id="KW-0902">Two-component regulatory system</keyword>
<dbReference type="OrthoDB" id="9815750at2"/>
<proteinExistence type="predicted"/>
<dbReference type="PROSITE" id="PS50109">
    <property type="entry name" value="HIS_KIN"/>
    <property type="match status" value="1"/>
</dbReference>
<dbReference type="EMBL" id="NTFS01000182">
    <property type="protein sequence ID" value="PAX52985.1"/>
    <property type="molecule type" value="Genomic_DNA"/>
</dbReference>
<reference evidence="6 7" key="1">
    <citation type="submission" date="2017-08" db="EMBL/GenBank/DDBJ databases">
        <title>Draft genome sequence of filamentous cyanobacterium Calothrix elsteri CCALA 953.</title>
        <authorList>
            <person name="Gagunashvili A.N."/>
            <person name="Elster J."/>
            <person name="Andresson O.S."/>
        </authorList>
    </citation>
    <scope>NUCLEOTIDE SEQUENCE [LARGE SCALE GENOMIC DNA]</scope>
    <source>
        <strain evidence="6 7">CCALA 953</strain>
    </source>
</reference>
<evidence type="ECO:0000313" key="6">
    <source>
        <dbReference type="EMBL" id="PAX52985.1"/>
    </source>
</evidence>
<dbReference type="InterPro" id="IPR003594">
    <property type="entry name" value="HATPase_dom"/>
</dbReference>
<comment type="caution">
    <text evidence="6">The sequence shown here is derived from an EMBL/GenBank/DDBJ whole genome shotgun (WGS) entry which is preliminary data.</text>
</comment>
<dbReference type="GO" id="GO:0000160">
    <property type="term" value="P:phosphorelay signal transduction system"/>
    <property type="evidence" value="ECO:0007669"/>
    <property type="project" value="UniProtKB-KW"/>
</dbReference>
<dbReference type="PANTHER" id="PTHR43065">
    <property type="entry name" value="SENSOR HISTIDINE KINASE"/>
    <property type="match status" value="1"/>
</dbReference>
<dbReference type="Pfam" id="PF02518">
    <property type="entry name" value="HATPase_c"/>
    <property type="match status" value="1"/>
</dbReference>
<keyword evidence="3" id="KW-0808">Transferase</keyword>
<name>A0A2A2TH83_9CYAN</name>
<keyword evidence="7" id="KW-1185">Reference proteome</keyword>